<keyword evidence="4" id="KW-1185">Reference proteome</keyword>
<dbReference type="PROSITE" id="PS50181">
    <property type="entry name" value="FBOX"/>
    <property type="match status" value="1"/>
</dbReference>
<reference evidence="3" key="1">
    <citation type="journal article" date="2020" name="Fungal Divers.">
        <title>Resolving the Mortierellaceae phylogeny through synthesis of multi-gene phylogenetics and phylogenomics.</title>
        <authorList>
            <person name="Vandepol N."/>
            <person name="Liber J."/>
            <person name="Desiro A."/>
            <person name="Na H."/>
            <person name="Kennedy M."/>
            <person name="Barry K."/>
            <person name="Grigoriev I.V."/>
            <person name="Miller A.N."/>
            <person name="O'Donnell K."/>
            <person name="Stajich J.E."/>
            <person name="Bonito G."/>
        </authorList>
    </citation>
    <scope>NUCLEOTIDE SEQUENCE</scope>
    <source>
        <strain evidence="3">REB-010B</strain>
    </source>
</reference>
<dbReference type="SUPFAM" id="SSF52047">
    <property type="entry name" value="RNI-like"/>
    <property type="match status" value="1"/>
</dbReference>
<evidence type="ECO:0000313" key="3">
    <source>
        <dbReference type="EMBL" id="KAG0328398.1"/>
    </source>
</evidence>
<dbReference type="PANTHER" id="PTHR16134">
    <property type="entry name" value="F-BOX/TPR REPEAT PROTEIN POF3"/>
    <property type="match status" value="1"/>
</dbReference>
<dbReference type="InterPro" id="IPR036047">
    <property type="entry name" value="F-box-like_dom_sf"/>
</dbReference>
<dbReference type="InterPro" id="IPR032675">
    <property type="entry name" value="LRR_dom_sf"/>
</dbReference>
<sequence length="720" mass="80261">MSLMQQLPNEILERILFPLRWRDRYACLTVCRSWHAAAITSLYTSLPLAALTSGPKSLASCYKYAHLIKEFHWTAPQQNDSSLNEAKKFLLLPEHYSRVYIPPSTSDQTLPLELLPEAPPSLTATSTTSPQDIDDMDPVDRNQDGRGTRPRLLTLKITTFASGEIDEAFFTSLIASHPTLTALRISAAGFVNLLLPIEEVMRNLPRLKHLEIDQLRCRPLIPSLWLIQDVEEGNNANDTDTIVGTNTSTDTNINVNSESGDGHSVFGNQPSPHTARPPYGLQHLSYPEVFDEVKDYGLFFRALPELVSLDINVMTLPNIWSNITELFFPFNIGPMPWYDTMAHKFCESLLRYCPKLKLLNITGRGCKVQLDIAHYKPGVGLHNRDGKTPLDKTLPLILKALYQSRYRNSREDLHWLLDTCGSGVVAMNISYPVPNGAWEPPPPPEEPVLTPTVAPAVADGALDGAEPIVPAATTINVAGQSQNTITSQDLQRILESCPRLQILQARGQHLAVKDIASLSLPSHSTSDDNNNSVDAAVDQGDRSKRSSTARTMARPWACSRTLKRLVIGINADTDDYLEHQTAWAQLGKMIALDALELYETNLVPKLSHGFGAMNELSSLYAFTIERWTYPQRSCSSDGQERAEDQGHATEGDLVQERQAEPPQMMDAEAVAMMATNWIKLGALRLDLGQYKELMDEMHTMVKSEKDRGRMRTTELSMIRV</sequence>
<gene>
    <name evidence="3" type="ORF">BGZ99_005413</name>
</gene>
<feature type="region of interest" description="Disordered" evidence="1">
    <location>
        <begin position="522"/>
        <end position="550"/>
    </location>
</feature>
<dbReference type="OrthoDB" id="2339388at2759"/>
<dbReference type="Gene3D" id="3.80.10.10">
    <property type="entry name" value="Ribonuclease Inhibitor"/>
    <property type="match status" value="1"/>
</dbReference>
<dbReference type="SUPFAM" id="SSF81383">
    <property type="entry name" value="F-box domain"/>
    <property type="match status" value="1"/>
</dbReference>
<evidence type="ECO:0000256" key="1">
    <source>
        <dbReference type="SAM" id="MobiDB-lite"/>
    </source>
</evidence>
<feature type="compositionally biased region" description="Basic and acidic residues" evidence="1">
    <location>
        <begin position="138"/>
        <end position="147"/>
    </location>
</feature>
<organism evidence="3 4">
    <name type="scientific">Dissophora globulifera</name>
    <dbReference type="NCBI Taxonomy" id="979702"/>
    <lineage>
        <taxon>Eukaryota</taxon>
        <taxon>Fungi</taxon>
        <taxon>Fungi incertae sedis</taxon>
        <taxon>Mucoromycota</taxon>
        <taxon>Mortierellomycotina</taxon>
        <taxon>Mortierellomycetes</taxon>
        <taxon>Mortierellales</taxon>
        <taxon>Mortierellaceae</taxon>
        <taxon>Dissophora</taxon>
    </lineage>
</organism>
<dbReference type="EMBL" id="JAAAIP010000035">
    <property type="protein sequence ID" value="KAG0328398.1"/>
    <property type="molecule type" value="Genomic_DNA"/>
</dbReference>
<feature type="domain" description="F-box" evidence="2">
    <location>
        <begin position="1"/>
        <end position="46"/>
    </location>
</feature>
<dbReference type="Pfam" id="PF12937">
    <property type="entry name" value="F-box-like"/>
    <property type="match status" value="1"/>
</dbReference>
<dbReference type="InterPro" id="IPR001810">
    <property type="entry name" value="F-box_dom"/>
</dbReference>
<dbReference type="AlphaFoldDB" id="A0A9P6UYU8"/>
<dbReference type="PANTHER" id="PTHR16134:SF119">
    <property type="entry name" value="AT02038P-RELATED"/>
    <property type="match status" value="1"/>
</dbReference>
<feature type="compositionally biased region" description="Low complexity" evidence="1">
    <location>
        <begin position="527"/>
        <end position="538"/>
    </location>
</feature>
<comment type="caution">
    <text evidence="3">The sequence shown here is derived from an EMBL/GenBank/DDBJ whole genome shotgun (WGS) entry which is preliminary data.</text>
</comment>
<dbReference type="Gene3D" id="1.20.1280.50">
    <property type="match status" value="1"/>
</dbReference>
<evidence type="ECO:0000259" key="2">
    <source>
        <dbReference type="PROSITE" id="PS50181"/>
    </source>
</evidence>
<feature type="region of interest" description="Disordered" evidence="1">
    <location>
        <begin position="117"/>
        <end position="147"/>
    </location>
</feature>
<proteinExistence type="predicted"/>
<protein>
    <recommendedName>
        <fullName evidence="2">F-box domain-containing protein</fullName>
    </recommendedName>
</protein>
<dbReference type="Proteomes" id="UP000738325">
    <property type="component" value="Unassembled WGS sequence"/>
</dbReference>
<feature type="compositionally biased region" description="Low complexity" evidence="1">
    <location>
        <begin position="117"/>
        <end position="130"/>
    </location>
</feature>
<name>A0A9P6UYU8_9FUNG</name>
<accession>A0A9P6UYU8</accession>
<evidence type="ECO:0000313" key="4">
    <source>
        <dbReference type="Proteomes" id="UP000738325"/>
    </source>
</evidence>